<dbReference type="InParanoid" id="K5UX54"/>
<evidence type="ECO:0000313" key="2">
    <source>
        <dbReference type="Proteomes" id="UP000008370"/>
    </source>
</evidence>
<keyword evidence="2" id="KW-1185">Reference proteome</keyword>
<dbReference type="KEGG" id="pco:PHACADRAFT_163069"/>
<sequence length="190" mass="19683">MPLVPPPPGPPSFFGLGVGTQNYTCASTGTYSSIGAVAEIFDISCLPEPTFDLITDIAYDAWKAAPESITALSLINTISELSPGVVLGQHFFIDNPTGSGLSPEWDFTSASEAGNPNAFVVGATTGSVPAPSNPTVNINWLSLKSVEGELATAIYRVSTQGGQPPASCTPGSANITVRYTAQYVFYGSSL</sequence>
<name>K5UX54_PHACS</name>
<accession>K5UX54</accession>
<dbReference type="Pfam" id="PF11937">
    <property type="entry name" value="DUF3455"/>
    <property type="match status" value="1"/>
</dbReference>
<dbReference type="PANTHER" id="PTHR35567">
    <property type="entry name" value="MALATE DEHYDROGENASE (AFU_ORTHOLOGUE AFUA_2G13800)"/>
    <property type="match status" value="1"/>
</dbReference>
<reference evidence="1 2" key="1">
    <citation type="journal article" date="2012" name="BMC Genomics">
        <title>Comparative genomics of the white-rot fungi, Phanerochaete carnosa and P. chrysosporium, to elucidate the genetic basis of the distinct wood types they colonize.</title>
        <authorList>
            <person name="Suzuki H."/>
            <person name="MacDonald J."/>
            <person name="Syed K."/>
            <person name="Salamov A."/>
            <person name="Hori C."/>
            <person name="Aerts A."/>
            <person name="Henrissat B."/>
            <person name="Wiebenga A."/>
            <person name="vanKuyk P.A."/>
            <person name="Barry K."/>
            <person name="Lindquist E."/>
            <person name="LaButti K."/>
            <person name="Lapidus A."/>
            <person name="Lucas S."/>
            <person name="Coutinho P."/>
            <person name="Gong Y."/>
            <person name="Samejima M."/>
            <person name="Mahadevan R."/>
            <person name="Abou-Zaid M."/>
            <person name="de Vries R.P."/>
            <person name="Igarashi K."/>
            <person name="Yadav J.S."/>
            <person name="Grigoriev I.V."/>
            <person name="Master E.R."/>
        </authorList>
    </citation>
    <scope>NUCLEOTIDE SEQUENCE [LARGE SCALE GENOMIC DNA]</scope>
    <source>
        <strain evidence="1 2">HHB-10118-sp</strain>
    </source>
</reference>
<dbReference type="RefSeq" id="XP_007397354.1">
    <property type="nucleotide sequence ID" value="XM_007397292.1"/>
</dbReference>
<dbReference type="EMBL" id="JH930473">
    <property type="protein sequence ID" value="EKM54671.1"/>
    <property type="molecule type" value="Genomic_DNA"/>
</dbReference>
<proteinExistence type="predicted"/>
<dbReference type="HOGENOM" id="CLU_067863_3_1_1"/>
<dbReference type="InterPro" id="IPR021851">
    <property type="entry name" value="DUF3455"/>
</dbReference>
<evidence type="ECO:0008006" key="3">
    <source>
        <dbReference type="Google" id="ProtNLM"/>
    </source>
</evidence>
<protein>
    <recommendedName>
        <fullName evidence="3">Malate dehydrogenase</fullName>
    </recommendedName>
</protein>
<dbReference type="PANTHER" id="PTHR35567:SF1">
    <property type="entry name" value="CONSERVED FUNGAL PROTEIN (AFU_ORTHOLOGUE AFUA_1G14230)"/>
    <property type="match status" value="1"/>
</dbReference>
<gene>
    <name evidence="1" type="ORF">PHACADRAFT_163069</name>
</gene>
<evidence type="ECO:0000313" key="1">
    <source>
        <dbReference type="EMBL" id="EKM54671.1"/>
    </source>
</evidence>
<dbReference type="OrthoDB" id="1859733at2759"/>
<dbReference type="Proteomes" id="UP000008370">
    <property type="component" value="Unassembled WGS sequence"/>
</dbReference>
<organism evidence="1 2">
    <name type="scientific">Phanerochaete carnosa (strain HHB-10118-sp)</name>
    <name type="common">White-rot fungus</name>
    <name type="synonym">Peniophora carnosa</name>
    <dbReference type="NCBI Taxonomy" id="650164"/>
    <lineage>
        <taxon>Eukaryota</taxon>
        <taxon>Fungi</taxon>
        <taxon>Dikarya</taxon>
        <taxon>Basidiomycota</taxon>
        <taxon>Agaricomycotina</taxon>
        <taxon>Agaricomycetes</taxon>
        <taxon>Polyporales</taxon>
        <taxon>Phanerochaetaceae</taxon>
        <taxon>Phanerochaete</taxon>
    </lineage>
</organism>
<dbReference type="AlphaFoldDB" id="K5UX54"/>
<dbReference type="GeneID" id="18909243"/>